<dbReference type="InterPro" id="IPR002885">
    <property type="entry name" value="PPR_rpt"/>
</dbReference>
<evidence type="ECO:0000256" key="1">
    <source>
        <dbReference type="ARBA" id="ARBA00022737"/>
    </source>
</evidence>
<keyword evidence="1" id="KW-0677">Repeat</keyword>
<dbReference type="InterPro" id="IPR011990">
    <property type="entry name" value="TPR-like_helical_dom_sf"/>
</dbReference>
<evidence type="ECO:0000313" key="3">
    <source>
        <dbReference type="EMBL" id="KAK7380279.1"/>
    </source>
</evidence>
<dbReference type="Gene3D" id="1.25.40.10">
    <property type="entry name" value="Tetratricopeptide repeat domain"/>
    <property type="match status" value="2"/>
</dbReference>
<dbReference type="Proteomes" id="UP001386955">
    <property type="component" value="Unassembled WGS sequence"/>
</dbReference>
<dbReference type="PROSITE" id="PS51375">
    <property type="entry name" value="PPR"/>
    <property type="match status" value="1"/>
</dbReference>
<name>A0AAN9NVV1_PSOTE</name>
<dbReference type="PANTHER" id="PTHR47926:SF452">
    <property type="entry name" value="PENTATRICOPEPTIDE REPEAT-CONTAINING PROTEIN"/>
    <property type="match status" value="1"/>
</dbReference>
<feature type="repeat" description="PPR" evidence="2">
    <location>
        <begin position="138"/>
        <end position="173"/>
    </location>
</feature>
<keyword evidence="4" id="KW-1185">Reference proteome</keyword>
<evidence type="ECO:0000313" key="4">
    <source>
        <dbReference type="Proteomes" id="UP001386955"/>
    </source>
</evidence>
<dbReference type="PANTHER" id="PTHR47926">
    <property type="entry name" value="PENTATRICOPEPTIDE REPEAT-CONTAINING PROTEIN"/>
    <property type="match status" value="1"/>
</dbReference>
<comment type="caution">
    <text evidence="3">The sequence shown here is derived from an EMBL/GenBank/DDBJ whole genome shotgun (WGS) entry which is preliminary data.</text>
</comment>
<dbReference type="AlphaFoldDB" id="A0AAN9NVV1"/>
<gene>
    <name evidence="3" type="ORF">VNO78_32787</name>
</gene>
<accession>A0AAN9NVV1</accession>
<dbReference type="GO" id="GO:0003723">
    <property type="term" value="F:RNA binding"/>
    <property type="evidence" value="ECO:0007669"/>
    <property type="project" value="InterPro"/>
</dbReference>
<sequence length="260" mass="29706">MPSRFDQMPERNCLAWNTVIRALAETQDRHLGALLVFCQMMSGATVEPNQFTFPSVLKACTVMARLEEGKQVHGLLFKFGLVDDEFAVTNLLRMYVMCGSMEDAHVLFYRNVEVVDDVRRTGNLKAAGELFERMAQRSVVSWNMMVSGCAQIGFYREAIEMLHRMMQMRNMLPNRVTVVSVLPAISRLGALELRKWVHLYTEKNRIRIDDVPRLGPLPWAMDCNLRLGSWIMDHAPSGKCGGIEKAIQVFERLPQNNVIR</sequence>
<evidence type="ECO:0000256" key="2">
    <source>
        <dbReference type="PROSITE-ProRule" id="PRU00708"/>
    </source>
</evidence>
<dbReference type="GO" id="GO:0009451">
    <property type="term" value="P:RNA modification"/>
    <property type="evidence" value="ECO:0007669"/>
    <property type="project" value="InterPro"/>
</dbReference>
<reference evidence="3 4" key="1">
    <citation type="submission" date="2024-01" db="EMBL/GenBank/DDBJ databases">
        <title>The genomes of 5 underutilized Papilionoideae crops provide insights into root nodulation and disease resistanc.</title>
        <authorList>
            <person name="Jiang F."/>
        </authorList>
    </citation>
    <scope>NUCLEOTIDE SEQUENCE [LARGE SCALE GENOMIC DNA]</scope>
    <source>
        <strain evidence="3">DUOXIRENSHENG_FW03</strain>
        <tissue evidence="3">Leaves</tissue>
    </source>
</reference>
<proteinExistence type="predicted"/>
<organism evidence="3 4">
    <name type="scientific">Psophocarpus tetragonolobus</name>
    <name type="common">Winged bean</name>
    <name type="synonym">Dolichos tetragonolobus</name>
    <dbReference type="NCBI Taxonomy" id="3891"/>
    <lineage>
        <taxon>Eukaryota</taxon>
        <taxon>Viridiplantae</taxon>
        <taxon>Streptophyta</taxon>
        <taxon>Embryophyta</taxon>
        <taxon>Tracheophyta</taxon>
        <taxon>Spermatophyta</taxon>
        <taxon>Magnoliopsida</taxon>
        <taxon>eudicotyledons</taxon>
        <taxon>Gunneridae</taxon>
        <taxon>Pentapetalae</taxon>
        <taxon>rosids</taxon>
        <taxon>fabids</taxon>
        <taxon>Fabales</taxon>
        <taxon>Fabaceae</taxon>
        <taxon>Papilionoideae</taxon>
        <taxon>50 kb inversion clade</taxon>
        <taxon>NPAAA clade</taxon>
        <taxon>indigoferoid/millettioid clade</taxon>
        <taxon>Phaseoleae</taxon>
        <taxon>Psophocarpus</taxon>
    </lineage>
</organism>
<dbReference type="EMBL" id="JAYMYS010000009">
    <property type="protein sequence ID" value="KAK7380279.1"/>
    <property type="molecule type" value="Genomic_DNA"/>
</dbReference>
<dbReference type="NCBIfam" id="TIGR00756">
    <property type="entry name" value="PPR"/>
    <property type="match status" value="1"/>
</dbReference>
<protein>
    <recommendedName>
        <fullName evidence="5">Pentatricopeptide repeat-containing protein</fullName>
    </recommendedName>
</protein>
<dbReference type="InterPro" id="IPR046960">
    <property type="entry name" value="PPR_At4g14850-like_plant"/>
</dbReference>
<dbReference type="Pfam" id="PF01535">
    <property type="entry name" value="PPR"/>
    <property type="match status" value="1"/>
</dbReference>
<evidence type="ECO:0008006" key="5">
    <source>
        <dbReference type="Google" id="ProtNLM"/>
    </source>
</evidence>